<accession>A0A0F9CNK6</accession>
<dbReference type="EMBL" id="LAZR01043378">
    <property type="protein sequence ID" value="KKL07221.1"/>
    <property type="molecule type" value="Genomic_DNA"/>
</dbReference>
<protein>
    <submittedName>
        <fullName evidence="1">Uncharacterized protein</fullName>
    </submittedName>
</protein>
<organism evidence="1">
    <name type="scientific">marine sediment metagenome</name>
    <dbReference type="NCBI Taxonomy" id="412755"/>
    <lineage>
        <taxon>unclassified sequences</taxon>
        <taxon>metagenomes</taxon>
        <taxon>ecological metagenomes</taxon>
    </lineage>
</organism>
<reference evidence="1" key="1">
    <citation type="journal article" date="2015" name="Nature">
        <title>Complex archaea that bridge the gap between prokaryotes and eukaryotes.</title>
        <authorList>
            <person name="Spang A."/>
            <person name="Saw J.H."/>
            <person name="Jorgensen S.L."/>
            <person name="Zaremba-Niedzwiedzka K."/>
            <person name="Martijn J."/>
            <person name="Lind A.E."/>
            <person name="van Eijk R."/>
            <person name="Schleper C."/>
            <person name="Guy L."/>
            <person name="Ettema T.J."/>
        </authorList>
    </citation>
    <scope>NUCLEOTIDE SEQUENCE</scope>
</reference>
<gene>
    <name evidence="1" type="ORF">LCGC14_2588210</name>
</gene>
<sequence length="94" mass="10619">MDHITVLPHDNEILRPTAHVYDAVKQLLLVYDNKEEAAARAETAYKMVHNNLIWTKQINPQWVKLFDEITAGTAAPQAIANQDLTLPVIKGEML</sequence>
<proteinExistence type="predicted"/>
<dbReference type="AlphaFoldDB" id="A0A0F9CNK6"/>
<name>A0A0F9CNK6_9ZZZZ</name>
<comment type="caution">
    <text evidence="1">The sequence shown here is derived from an EMBL/GenBank/DDBJ whole genome shotgun (WGS) entry which is preliminary data.</text>
</comment>
<evidence type="ECO:0000313" key="1">
    <source>
        <dbReference type="EMBL" id="KKL07221.1"/>
    </source>
</evidence>